<dbReference type="EMBL" id="KV417511">
    <property type="protein sequence ID" value="KZP26983.1"/>
    <property type="molecule type" value="Genomic_DNA"/>
</dbReference>
<evidence type="ECO:0000313" key="3">
    <source>
        <dbReference type="Proteomes" id="UP000076532"/>
    </source>
</evidence>
<evidence type="ECO:0000313" key="2">
    <source>
        <dbReference type="EMBL" id="KZP26983.1"/>
    </source>
</evidence>
<feature type="region of interest" description="Disordered" evidence="1">
    <location>
        <begin position="1"/>
        <end position="41"/>
    </location>
</feature>
<keyword evidence="3" id="KW-1185">Reference proteome</keyword>
<gene>
    <name evidence="2" type="ORF">FIBSPDRAFT_948949</name>
</gene>
<sequence length="293" mass="31951">MDSNGKTVMKPRGGTGRTSESENASARALRSRNPSAKKTEREILLDTIQTPDEAITKLVSLEYMMEDTVLSPEKLVLMVEQTVLAATSKNVMDTPIVLKALSLLIGATGIDDMTKMVASGVIDMITGEEVAQAMAHAVIDQMWEPMEELKKLRDDLVEWNNVGGTVGGLEGFKADLKSEMRVEIARMAADSATEMRKAGVLMEQARAEIAVMTAELKGLKAAMMAPASIVNEEVAIQEGQMNPVLWHTRRTVQQVQAATGDAEQQQAQEQGRPNAWEEKAKAGRTLNQKQAIE</sequence>
<evidence type="ECO:0000256" key="1">
    <source>
        <dbReference type="SAM" id="MobiDB-lite"/>
    </source>
</evidence>
<dbReference type="AlphaFoldDB" id="A0A166QC37"/>
<accession>A0A166QC37</accession>
<feature type="region of interest" description="Disordered" evidence="1">
    <location>
        <begin position="256"/>
        <end position="293"/>
    </location>
</feature>
<proteinExistence type="predicted"/>
<organism evidence="2 3">
    <name type="scientific">Athelia psychrophila</name>
    <dbReference type="NCBI Taxonomy" id="1759441"/>
    <lineage>
        <taxon>Eukaryota</taxon>
        <taxon>Fungi</taxon>
        <taxon>Dikarya</taxon>
        <taxon>Basidiomycota</taxon>
        <taxon>Agaricomycotina</taxon>
        <taxon>Agaricomycetes</taxon>
        <taxon>Agaricomycetidae</taxon>
        <taxon>Atheliales</taxon>
        <taxon>Atheliaceae</taxon>
        <taxon>Athelia</taxon>
    </lineage>
</organism>
<feature type="compositionally biased region" description="Low complexity" evidence="1">
    <location>
        <begin position="256"/>
        <end position="271"/>
    </location>
</feature>
<protein>
    <submittedName>
        <fullName evidence="2">Uncharacterized protein</fullName>
    </submittedName>
</protein>
<reference evidence="2 3" key="1">
    <citation type="journal article" date="2016" name="Mol. Biol. Evol.">
        <title>Comparative Genomics of Early-Diverging Mushroom-Forming Fungi Provides Insights into the Origins of Lignocellulose Decay Capabilities.</title>
        <authorList>
            <person name="Nagy L.G."/>
            <person name="Riley R."/>
            <person name="Tritt A."/>
            <person name="Adam C."/>
            <person name="Daum C."/>
            <person name="Floudas D."/>
            <person name="Sun H."/>
            <person name="Yadav J.S."/>
            <person name="Pangilinan J."/>
            <person name="Larsson K.H."/>
            <person name="Matsuura K."/>
            <person name="Barry K."/>
            <person name="Labutti K."/>
            <person name="Kuo R."/>
            <person name="Ohm R.A."/>
            <person name="Bhattacharya S.S."/>
            <person name="Shirouzu T."/>
            <person name="Yoshinaga Y."/>
            <person name="Martin F.M."/>
            <person name="Grigoriev I.V."/>
            <person name="Hibbett D.S."/>
        </authorList>
    </citation>
    <scope>NUCLEOTIDE SEQUENCE [LARGE SCALE GENOMIC DNA]</scope>
    <source>
        <strain evidence="2 3">CBS 109695</strain>
    </source>
</reference>
<name>A0A166QC37_9AGAM</name>
<dbReference type="Proteomes" id="UP000076532">
    <property type="component" value="Unassembled WGS sequence"/>
</dbReference>